<evidence type="ECO:0000256" key="5">
    <source>
        <dbReference type="ARBA" id="ARBA00022840"/>
    </source>
</evidence>
<proteinExistence type="inferred from homology"/>
<keyword evidence="3" id="KW-0808">Transferase</keyword>
<dbReference type="Gene3D" id="1.10.4200.10">
    <property type="entry name" value="Triphosphoribosyl-dephospho-CoA protein"/>
    <property type="match status" value="2"/>
</dbReference>
<comment type="catalytic activity">
    <reaction evidence="1">
        <text>3'-dephospho-CoA + ATP = 2'-(5''-triphospho-alpha-D-ribosyl)-3'-dephospho-CoA + adenine</text>
        <dbReference type="Rhea" id="RHEA:15117"/>
        <dbReference type="ChEBI" id="CHEBI:16708"/>
        <dbReference type="ChEBI" id="CHEBI:30616"/>
        <dbReference type="ChEBI" id="CHEBI:57328"/>
        <dbReference type="ChEBI" id="CHEBI:61378"/>
        <dbReference type="EC" id="2.4.2.52"/>
    </reaction>
</comment>
<comment type="caution">
    <text evidence="6">The sequence shown here is derived from an EMBL/GenBank/DDBJ whole genome shotgun (WGS) entry which is preliminary data.</text>
</comment>
<dbReference type="GO" id="GO:0046917">
    <property type="term" value="F:triphosphoribosyl-dephospho-CoA synthase activity"/>
    <property type="evidence" value="ECO:0007669"/>
    <property type="project" value="UniProtKB-EC"/>
</dbReference>
<keyword evidence="5" id="KW-0067">ATP-binding</keyword>
<reference evidence="6 7" key="1">
    <citation type="submission" date="2018-04" db="EMBL/GenBank/DDBJ databases">
        <title>Genomic Encyclopedia of Archaeal and Bacterial Type Strains, Phase II (KMG-II): from individual species to whole genera.</title>
        <authorList>
            <person name="Goeker M."/>
        </authorList>
    </citation>
    <scope>NUCLEOTIDE SEQUENCE [LARGE SCALE GENOMIC DNA]</scope>
    <source>
        <strain evidence="6 7">DSM 45169</strain>
    </source>
</reference>
<evidence type="ECO:0000256" key="3">
    <source>
        <dbReference type="ARBA" id="ARBA00022679"/>
    </source>
</evidence>
<dbReference type="InterPro" id="IPR002736">
    <property type="entry name" value="CitG"/>
</dbReference>
<dbReference type="PANTHER" id="PTHR30201:SF2">
    <property type="entry name" value="2-(5''-TRIPHOSPHORIBOSYL)-3'-DEPHOSPHOCOENZYME-A SYNTHASE"/>
    <property type="match status" value="1"/>
</dbReference>
<dbReference type="GO" id="GO:0005524">
    <property type="term" value="F:ATP binding"/>
    <property type="evidence" value="ECO:0007669"/>
    <property type="project" value="UniProtKB-KW"/>
</dbReference>
<evidence type="ECO:0000313" key="6">
    <source>
        <dbReference type="EMBL" id="PTM56856.1"/>
    </source>
</evidence>
<dbReference type="HAMAP" id="MF_01883">
    <property type="entry name" value="MdcB"/>
    <property type="match status" value="1"/>
</dbReference>
<dbReference type="PANTHER" id="PTHR30201">
    <property type="entry name" value="TRIPHOSPHORIBOSYL-DEPHOSPHO-COA SYNTHASE"/>
    <property type="match status" value="1"/>
</dbReference>
<evidence type="ECO:0000256" key="4">
    <source>
        <dbReference type="ARBA" id="ARBA00022741"/>
    </source>
</evidence>
<evidence type="ECO:0000256" key="1">
    <source>
        <dbReference type="ARBA" id="ARBA00001210"/>
    </source>
</evidence>
<dbReference type="NCBIfam" id="TIGR03132">
    <property type="entry name" value="malonate_mdcB"/>
    <property type="match status" value="1"/>
</dbReference>
<keyword evidence="4" id="KW-0547">Nucleotide-binding</keyword>
<dbReference type="Pfam" id="PF01874">
    <property type="entry name" value="CitG"/>
    <property type="match status" value="1"/>
</dbReference>
<dbReference type="NCBIfam" id="NF002315">
    <property type="entry name" value="PRK01237.1"/>
    <property type="match status" value="1"/>
</dbReference>
<sequence length="299" mass="31771">MMKELTIVAGKVTGDRRELAMLAVQSLIEEAELTPKPGLVDRESSGAHTDLDIDLMLRSAHSLTDAFAAMVDAAVGKRPDQELREELAQIGREGERAMFQATGGTNTHKGAIWALGLLVAGAAIHERGAAPEQIAMTAGTIARYRDRWAPVAETNGSQVCRRYGVTGAVGEAQNGFPHVIDVALPTLHKARQRGMSERYARLDTLVSLIVRVEDTCLLHRGGIEALTMAQTGAREILAQGGASTAAGWEALKRLDVKLLERRASPGGSADLLAATLFLDRVSGRNIRPTGGGGNGNPVL</sequence>
<dbReference type="Proteomes" id="UP000241639">
    <property type="component" value="Unassembled WGS sequence"/>
</dbReference>
<accession>A0A2T4Z4S0</accession>
<dbReference type="AlphaFoldDB" id="A0A2T4Z4S0"/>
<dbReference type="EC" id="2.4.2.52" evidence="2"/>
<name>A0A2T4Z4S0_9BACL</name>
<evidence type="ECO:0000313" key="7">
    <source>
        <dbReference type="Proteomes" id="UP000241639"/>
    </source>
</evidence>
<organism evidence="6 7">
    <name type="scientific">Desmospora activa DSM 45169</name>
    <dbReference type="NCBI Taxonomy" id="1121389"/>
    <lineage>
        <taxon>Bacteria</taxon>
        <taxon>Bacillati</taxon>
        <taxon>Bacillota</taxon>
        <taxon>Bacilli</taxon>
        <taxon>Bacillales</taxon>
        <taxon>Thermoactinomycetaceae</taxon>
        <taxon>Desmospora</taxon>
    </lineage>
</organism>
<dbReference type="EMBL" id="PZZP01000002">
    <property type="protein sequence ID" value="PTM56856.1"/>
    <property type="molecule type" value="Genomic_DNA"/>
</dbReference>
<dbReference type="GO" id="GO:0051191">
    <property type="term" value="P:prosthetic group biosynthetic process"/>
    <property type="evidence" value="ECO:0007669"/>
    <property type="project" value="TreeGrafter"/>
</dbReference>
<evidence type="ECO:0000256" key="2">
    <source>
        <dbReference type="ARBA" id="ARBA00012074"/>
    </source>
</evidence>
<dbReference type="OrthoDB" id="114886at2"/>
<protein>
    <recommendedName>
        <fullName evidence="2">triphosphoribosyl-dephospho-CoA synthase</fullName>
        <ecNumber evidence="2">2.4.2.52</ecNumber>
    </recommendedName>
</protein>
<dbReference type="InterPro" id="IPR017555">
    <property type="entry name" value="TriPribosyl-deP-CoA_syn"/>
</dbReference>
<gene>
    <name evidence="6" type="ORF">C8J48_3181</name>
</gene>
<keyword evidence="7" id="KW-1185">Reference proteome</keyword>